<dbReference type="PANTHER" id="PTHR21654">
    <property type="entry name" value="FI21293P1"/>
    <property type="match status" value="1"/>
</dbReference>
<evidence type="ECO:0000313" key="9">
    <source>
        <dbReference type="EMBL" id="KGN46016.1"/>
    </source>
</evidence>
<dbReference type="SMART" id="SM00717">
    <property type="entry name" value="SANT"/>
    <property type="match status" value="2"/>
</dbReference>
<feature type="compositionally biased region" description="Pro residues" evidence="7">
    <location>
        <begin position="342"/>
        <end position="353"/>
    </location>
</feature>
<organism evidence="9 10">
    <name type="scientific">Cucumis sativus</name>
    <name type="common">Cucumber</name>
    <dbReference type="NCBI Taxonomy" id="3659"/>
    <lineage>
        <taxon>Eukaryota</taxon>
        <taxon>Viridiplantae</taxon>
        <taxon>Streptophyta</taxon>
        <taxon>Embryophyta</taxon>
        <taxon>Tracheophyta</taxon>
        <taxon>Spermatophyta</taxon>
        <taxon>Magnoliopsida</taxon>
        <taxon>eudicotyledons</taxon>
        <taxon>Gunneridae</taxon>
        <taxon>Pentapetalae</taxon>
        <taxon>rosids</taxon>
        <taxon>fabids</taxon>
        <taxon>Cucurbitales</taxon>
        <taxon>Cucurbitaceae</taxon>
        <taxon>Benincaseae</taxon>
        <taxon>Cucumis</taxon>
    </lineage>
</organism>
<keyword evidence="2" id="KW-0677">Repeat</keyword>
<protein>
    <recommendedName>
        <fullName evidence="8">Myb-like domain-containing protein</fullName>
    </recommendedName>
</protein>
<feature type="region of interest" description="Disordered" evidence="7">
    <location>
        <begin position="1"/>
        <end position="41"/>
    </location>
</feature>
<dbReference type="PANTHER" id="PTHR21654:SF73">
    <property type="entry name" value="TRIHELIX TRANSCRIPTION FACTOR GT-2"/>
    <property type="match status" value="1"/>
</dbReference>
<evidence type="ECO:0000256" key="1">
    <source>
        <dbReference type="ARBA" id="ARBA00004123"/>
    </source>
</evidence>
<sequence length="563" mass="63411">MDVIEPGEAAVTTEAGDAHEVGDSGGGGSGNGSNSGEEEKGSSLLLFEDGEKNFGGNRWPRQETLALLKIRSDMDTIFRDATHKAPLWDEVSRKLGELGFNRTPKKCKEKFENVYKYHKRTKDVRSGKSDNSKKVYRFSDELEAFDHPSSHHQNHMLLQSHHHHHPLPPTPTPPPPQVLPSTTPPPSYNPPATKTISSTVPSTMNNTTTNNTLPPKSSNNPLSNLPNMAANVIFSSSTSSSTASEEDPFQSSRRRRKKRKWSDFFLRLTKEVIEKQEGLQLKFLEALERIENQRKLRDEAWRMKEMTRVNQEHEVLVQEMSMAAAKDAAVVAFLQKIAPFSSPPVPVPPPPTTTQPQNSENNGKLSSTIGSHVISMTTTNGKVMSSIIVGSPSRWPKGEVEALIRLRTEMEMKYQENGPKGLLWEEISSAMRGLGYNRSSKRCKEKWENINKYFKKVKYSNKKRPEDSKTCPYFHQLDALYREKEKSNMNFDINSQMEPLMVEPEQQWPPAFQPNSTQVMGNNLQRISGEANQEEEEEDDHGDDDDDVEEEDIGGSSSTDVED</sequence>
<name>A0A0A0KE50_CUCSA</name>
<reference evidence="9 10" key="3">
    <citation type="journal article" date="2010" name="BMC Genomics">
        <title>Transcriptome sequencing and comparative analysis of cucumber flowers with different sex types.</title>
        <authorList>
            <person name="Guo S."/>
            <person name="Zheng Y."/>
            <person name="Joung J.G."/>
            <person name="Liu S."/>
            <person name="Zhang Z."/>
            <person name="Crasta O.R."/>
            <person name="Sobral B.W."/>
            <person name="Xu Y."/>
            <person name="Huang S."/>
            <person name="Fei Z."/>
        </authorList>
    </citation>
    <scope>NUCLEOTIDE SEQUENCE [LARGE SCALE GENOMIC DNA]</scope>
    <source>
        <strain evidence="10">cv. 9930</strain>
    </source>
</reference>
<dbReference type="CDD" id="cd12203">
    <property type="entry name" value="GT1"/>
    <property type="match status" value="2"/>
</dbReference>
<keyword evidence="10" id="KW-1185">Reference proteome</keyword>
<feature type="compositionally biased region" description="Acidic residues" evidence="7">
    <location>
        <begin position="532"/>
        <end position="553"/>
    </location>
</feature>
<dbReference type="InterPro" id="IPR001005">
    <property type="entry name" value="SANT/Myb"/>
</dbReference>
<dbReference type="KEGG" id="csv:101207491"/>
<dbReference type="EMBL" id="CM002927">
    <property type="protein sequence ID" value="KGN46016.1"/>
    <property type="molecule type" value="Genomic_DNA"/>
</dbReference>
<dbReference type="Gramene" id="KGN46016">
    <property type="protein sequence ID" value="KGN46016"/>
    <property type="gene ID" value="Csa_6G042990"/>
</dbReference>
<feature type="region of interest" description="Disordered" evidence="7">
    <location>
        <begin position="342"/>
        <end position="365"/>
    </location>
</feature>
<dbReference type="FunFam" id="1.10.10.60:FF:000092">
    <property type="entry name" value="Trihelix transcription factor GT-2"/>
    <property type="match status" value="1"/>
</dbReference>
<dbReference type="OMA" id="AKTDNGD"/>
<reference evidence="9 10" key="1">
    <citation type="journal article" date="2009" name="Nat. Genet.">
        <title>The genome of the cucumber, Cucumis sativus L.</title>
        <authorList>
            <person name="Huang S."/>
            <person name="Li R."/>
            <person name="Zhang Z."/>
            <person name="Li L."/>
            <person name="Gu X."/>
            <person name="Fan W."/>
            <person name="Lucas W.J."/>
            <person name="Wang X."/>
            <person name="Xie B."/>
            <person name="Ni P."/>
            <person name="Ren Y."/>
            <person name="Zhu H."/>
            <person name="Li J."/>
            <person name="Lin K."/>
            <person name="Jin W."/>
            <person name="Fei Z."/>
            <person name="Li G."/>
            <person name="Staub J."/>
            <person name="Kilian A."/>
            <person name="van der Vossen E.A."/>
            <person name="Wu Y."/>
            <person name="Guo J."/>
            <person name="He J."/>
            <person name="Jia Z."/>
            <person name="Ren Y."/>
            <person name="Tian G."/>
            <person name="Lu Y."/>
            <person name="Ruan J."/>
            <person name="Qian W."/>
            <person name="Wang M."/>
            <person name="Huang Q."/>
            <person name="Li B."/>
            <person name="Xuan Z."/>
            <person name="Cao J."/>
            <person name="Asan"/>
            <person name="Wu Z."/>
            <person name="Zhang J."/>
            <person name="Cai Q."/>
            <person name="Bai Y."/>
            <person name="Zhao B."/>
            <person name="Han Y."/>
            <person name="Li Y."/>
            <person name="Li X."/>
            <person name="Wang S."/>
            <person name="Shi Q."/>
            <person name="Liu S."/>
            <person name="Cho W.K."/>
            <person name="Kim J.Y."/>
            <person name="Xu Y."/>
            <person name="Heller-Uszynska K."/>
            <person name="Miao H."/>
            <person name="Cheng Z."/>
            <person name="Zhang S."/>
            <person name="Wu J."/>
            <person name="Yang Y."/>
            <person name="Kang H."/>
            <person name="Li M."/>
            <person name="Liang H."/>
            <person name="Ren X."/>
            <person name="Shi Z."/>
            <person name="Wen M."/>
            <person name="Jian M."/>
            <person name="Yang H."/>
            <person name="Zhang G."/>
            <person name="Yang Z."/>
            <person name="Chen R."/>
            <person name="Liu S."/>
            <person name="Li J."/>
            <person name="Ma L."/>
            <person name="Liu H."/>
            <person name="Zhou Y."/>
            <person name="Zhao J."/>
            <person name="Fang X."/>
            <person name="Li G."/>
            <person name="Fang L."/>
            <person name="Li Y."/>
            <person name="Liu D."/>
            <person name="Zheng H."/>
            <person name="Zhang Y."/>
            <person name="Qin N."/>
            <person name="Li Z."/>
            <person name="Yang G."/>
            <person name="Yang S."/>
            <person name="Bolund L."/>
            <person name="Kristiansen K."/>
            <person name="Zheng H."/>
            <person name="Li S."/>
            <person name="Zhang X."/>
            <person name="Yang H."/>
            <person name="Wang J."/>
            <person name="Sun R."/>
            <person name="Zhang B."/>
            <person name="Jiang S."/>
            <person name="Wang J."/>
            <person name="Du Y."/>
            <person name="Li S."/>
        </authorList>
    </citation>
    <scope>NUCLEOTIDE SEQUENCE [LARGE SCALE GENOMIC DNA]</scope>
    <source>
        <strain evidence="10">cv. 9930</strain>
    </source>
</reference>
<keyword evidence="4" id="KW-0238">DNA-binding</keyword>
<comment type="subcellular location">
    <subcellularLocation>
        <location evidence="1">Nucleus</location>
    </subcellularLocation>
</comment>
<feature type="compositionally biased region" description="Pro residues" evidence="7">
    <location>
        <begin position="167"/>
        <end position="189"/>
    </location>
</feature>
<evidence type="ECO:0000313" key="10">
    <source>
        <dbReference type="Proteomes" id="UP000029981"/>
    </source>
</evidence>
<feature type="region of interest" description="Disordered" evidence="7">
    <location>
        <begin position="158"/>
        <end position="256"/>
    </location>
</feature>
<dbReference type="GO" id="GO:0003677">
    <property type="term" value="F:DNA binding"/>
    <property type="evidence" value="ECO:0007669"/>
    <property type="project" value="UniProtKB-KW"/>
</dbReference>
<dbReference type="AlphaFoldDB" id="A0A0A0KE50"/>
<feature type="region of interest" description="Disordered" evidence="7">
    <location>
        <begin position="507"/>
        <end position="563"/>
    </location>
</feature>
<feature type="domain" description="Myb-like" evidence="8">
    <location>
        <begin position="51"/>
        <end position="115"/>
    </location>
</feature>
<dbReference type="STRING" id="3659.A0A0A0KE50"/>
<feature type="compositionally biased region" description="Polar residues" evidence="7">
    <location>
        <begin position="513"/>
        <end position="526"/>
    </location>
</feature>
<keyword evidence="3" id="KW-0805">Transcription regulation</keyword>
<feature type="compositionally biased region" description="Low complexity" evidence="7">
    <location>
        <begin position="190"/>
        <end position="227"/>
    </location>
</feature>
<dbReference type="Proteomes" id="UP000029981">
    <property type="component" value="Chromosome 6"/>
</dbReference>
<dbReference type="GO" id="GO:0006355">
    <property type="term" value="P:regulation of DNA-templated transcription"/>
    <property type="evidence" value="ECO:0007669"/>
    <property type="project" value="UniProtKB-ARBA"/>
</dbReference>
<dbReference type="PROSITE" id="PS50090">
    <property type="entry name" value="MYB_LIKE"/>
    <property type="match status" value="2"/>
</dbReference>
<proteinExistence type="predicted"/>
<dbReference type="Gene3D" id="1.10.10.60">
    <property type="entry name" value="Homeodomain-like"/>
    <property type="match status" value="2"/>
</dbReference>
<dbReference type="FunFam" id="1.10.10.60:FF:000061">
    <property type="entry name" value="Trihelix transcription factor GT-2"/>
    <property type="match status" value="1"/>
</dbReference>
<evidence type="ECO:0000256" key="3">
    <source>
        <dbReference type="ARBA" id="ARBA00023015"/>
    </source>
</evidence>
<evidence type="ECO:0000256" key="4">
    <source>
        <dbReference type="ARBA" id="ARBA00023125"/>
    </source>
</evidence>
<dbReference type="InterPro" id="IPR044822">
    <property type="entry name" value="Myb_DNA-bind_4"/>
</dbReference>
<dbReference type="Pfam" id="PF13837">
    <property type="entry name" value="Myb_DNA-bind_4"/>
    <property type="match status" value="2"/>
</dbReference>
<dbReference type="eggNOG" id="KOG4282">
    <property type="taxonomic scope" value="Eukaryota"/>
</dbReference>
<accession>A0A0A0KE50</accession>
<reference evidence="9 10" key="4">
    <citation type="journal article" date="2011" name="BMC Genomics">
        <title>RNA-Seq improves annotation of protein-coding genes in the cucumber genome.</title>
        <authorList>
            <person name="Li Z."/>
            <person name="Zhang Z."/>
            <person name="Yan P."/>
            <person name="Huang S."/>
            <person name="Fei Z."/>
            <person name="Lin K."/>
        </authorList>
    </citation>
    <scope>NUCLEOTIDE SEQUENCE [LARGE SCALE GENOMIC DNA]</scope>
    <source>
        <strain evidence="10">cv. 9930</strain>
    </source>
</reference>
<evidence type="ECO:0000256" key="2">
    <source>
        <dbReference type="ARBA" id="ARBA00022737"/>
    </source>
</evidence>
<keyword evidence="6" id="KW-0539">Nucleus</keyword>
<evidence type="ECO:0000256" key="7">
    <source>
        <dbReference type="SAM" id="MobiDB-lite"/>
    </source>
</evidence>
<dbReference type="SMR" id="A0A0A0KE50"/>
<dbReference type="GO" id="GO:0005634">
    <property type="term" value="C:nucleus"/>
    <property type="evidence" value="ECO:0007669"/>
    <property type="project" value="UniProtKB-SubCell"/>
</dbReference>
<evidence type="ECO:0000256" key="5">
    <source>
        <dbReference type="ARBA" id="ARBA00023163"/>
    </source>
</evidence>
<feature type="compositionally biased region" description="Gly residues" evidence="7">
    <location>
        <begin position="23"/>
        <end position="33"/>
    </location>
</feature>
<evidence type="ECO:0000259" key="8">
    <source>
        <dbReference type="PROSITE" id="PS50090"/>
    </source>
</evidence>
<dbReference type="OrthoDB" id="691673at2759"/>
<feature type="domain" description="Myb-like" evidence="8">
    <location>
        <begin position="393"/>
        <end position="451"/>
    </location>
</feature>
<reference evidence="9 10" key="2">
    <citation type="journal article" date="2009" name="PLoS ONE">
        <title>An integrated genetic and cytogenetic map of the cucumber genome.</title>
        <authorList>
            <person name="Ren Y."/>
            <person name="Zhang Z."/>
            <person name="Liu J."/>
            <person name="Staub J.E."/>
            <person name="Han Y."/>
            <person name="Cheng Z."/>
            <person name="Li X."/>
            <person name="Lu J."/>
            <person name="Miao H."/>
            <person name="Kang H."/>
            <person name="Xie B."/>
            <person name="Gu X."/>
            <person name="Wang X."/>
            <person name="Du Y."/>
            <person name="Jin W."/>
            <person name="Huang S."/>
        </authorList>
    </citation>
    <scope>NUCLEOTIDE SEQUENCE [LARGE SCALE GENOMIC DNA]</scope>
    <source>
        <strain evidence="10">cv. 9930</strain>
    </source>
</reference>
<evidence type="ECO:0000256" key="6">
    <source>
        <dbReference type="ARBA" id="ARBA00023242"/>
    </source>
</evidence>
<keyword evidence="5" id="KW-0804">Transcription</keyword>
<gene>
    <name evidence="9" type="ORF">Csa_6G042990</name>
</gene>